<organism evidence="2 3">
    <name type="scientific">Lophium mytilinum</name>
    <dbReference type="NCBI Taxonomy" id="390894"/>
    <lineage>
        <taxon>Eukaryota</taxon>
        <taxon>Fungi</taxon>
        <taxon>Dikarya</taxon>
        <taxon>Ascomycota</taxon>
        <taxon>Pezizomycotina</taxon>
        <taxon>Dothideomycetes</taxon>
        <taxon>Pleosporomycetidae</taxon>
        <taxon>Mytilinidiales</taxon>
        <taxon>Mytilinidiaceae</taxon>
        <taxon>Lophium</taxon>
    </lineage>
</organism>
<evidence type="ECO:0000313" key="3">
    <source>
        <dbReference type="Proteomes" id="UP000799750"/>
    </source>
</evidence>
<name>A0A6A6RAN4_9PEZI</name>
<evidence type="ECO:0000313" key="2">
    <source>
        <dbReference type="EMBL" id="KAF2501611.1"/>
    </source>
</evidence>
<keyword evidence="3" id="KW-1185">Reference proteome</keyword>
<feature type="signal peptide" evidence="1">
    <location>
        <begin position="1"/>
        <end position="25"/>
    </location>
</feature>
<reference evidence="2" key="1">
    <citation type="journal article" date="2020" name="Stud. Mycol.">
        <title>101 Dothideomycetes genomes: a test case for predicting lifestyles and emergence of pathogens.</title>
        <authorList>
            <person name="Haridas S."/>
            <person name="Albert R."/>
            <person name="Binder M."/>
            <person name="Bloem J."/>
            <person name="Labutti K."/>
            <person name="Salamov A."/>
            <person name="Andreopoulos B."/>
            <person name="Baker S."/>
            <person name="Barry K."/>
            <person name="Bills G."/>
            <person name="Bluhm B."/>
            <person name="Cannon C."/>
            <person name="Castanera R."/>
            <person name="Culley D."/>
            <person name="Daum C."/>
            <person name="Ezra D."/>
            <person name="Gonzalez J."/>
            <person name="Henrissat B."/>
            <person name="Kuo A."/>
            <person name="Liang C."/>
            <person name="Lipzen A."/>
            <person name="Lutzoni F."/>
            <person name="Magnuson J."/>
            <person name="Mondo S."/>
            <person name="Nolan M."/>
            <person name="Ohm R."/>
            <person name="Pangilinan J."/>
            <person name="Park H.-J."/>
            <person name="Ramirez L."/>
            <person name="Alfaro M."/>
            <person name="Sun H."/>
            <person name="Tritt A."/>
            <person name="Yoshinaga Y."/>
            <person name="Zwiers L.-H."/>
            <person name="Turgeon B."/>
            <person name="Goodwin S."/>
            <person name="Spatafora J."/>
            <person name="Crous P."/>
            <person name="Grigoriev I."/>
        </authorList>
    </citation>
    <scope>NUCLEOTIDE SEQUENCE</scope>
    <source>
        <strain evidence="2">CBS 269.34</strain>
    </source>
</reference>
<dbReference type="AlphaFoldDB" id="A0A6A6RAN4"/>
<evidence type="ECO:0008006" key="4">
    <source>
        <dbReference type="Google" id="ProtNLM"/>
    </source>
</evidence>
<sequence length="194" mass="22200">MVTGAETVGLTLAAILPLFIEAAKAYGKGVDTIRDDTSSRRRDDRLQEFFDDFWWELKSFDQQVRTLVRGLPHLCNECKRELEKDMSSLSASGGWEKDEEVARALSHSFGTSLQHKSFVLITSRILRLLAWLIGDKTLHLYGIETVSRESTSFMSLRDFCAYCQYRHVRGRACCEEYGWLLYKLSESDKSTSGH</sequence>
<proteinExistence type="predicted"/>
<feature type="chain" id="PRO_5025672445" description="Fungal N-terminal domain-containing protein" evidence="1">
    <location>
        <begin position="26"/>
        <end position="194"/>
    </location>
</feature>
<accession>A0A6A6RAN4</accession>
<gene>
    <name evidence="2" type="ORF">BU16DRAFT_534265</name>
</gene>
<keyword evidence="1" id="KW-0732">Signal</keyword>
<dbReference type="Proteomes" id="UP000799750">
    <property type="component" value="Unassembled WGS sequence"/>
</dbReference>
<evidence type="ECO:0000256" key="1">
    <source>
        <dbReference type="SAM" id="SignalP"/>
    </source>
</evidence>
<dbReference type="EMBL" id="MU004182">
    <property type="protein sequence ID" value="KAF2501611.1"/>
    <property type="molecule type" value="Genomic_DNA"/>
</dbReference>
<protein>
    <recommendedName>
        <fullName evidence="4">Fungal N-terminal domain-containing protein</fullName>
    </recommendedName>
</protein>
<dbReference type="OrthoDB" id="3565018at2759"/>